<evidence type="ECO:0000259" key="2">
    <source>
        <dbReference type="Pfam" id="PF01206"/>
    </source>
</evidence>
<reference evidence="3" key="1">
    <citation type="submission" date="2019-11" db="EMBL/GenBank/DDBJ databases">
        <title>Microbial mats filling the niche in hypersaline microbial mats.</title>
        <authorList>
            <person name="Wong H.L."/>
            <person name="Macleod F.I."/>
            <person name="White R.A. III"/>
            <person name="Burns B.P."/>
        </authorList>
    </citation>
    <scope>NUCLEOTIDE SEQUENCE</scope>
    <source>
        <strain evidence="3">Bin_327</strain>
    </source>
</reference>
<feature type="domain" description="UPF0033" evidence="2">
    <location>
        <begin position="6"/>
        <end position="74"/>
    </location>
</feature>
<accession>A0A9D5QE01</accession>
<evidence type="ECO:0000313" key="3">
    <source>
        <dbReference type="EMBL" id="MBD3365591.1"/>
    </source>
</evidence>
<comment type="similarity">
    <text evidence="1">Belongs to the sulfur carrier protein TusA family.</text>
</comment>
<proteinExistence type="inferred from homology"/>
<comment type="caution">
    <text evidence="3">The sequence shown here is derived from an EMBL/GenBank/DDBJ whole genome shotgun (WGS) entry which is preliminary data.</text>
</comment>
<sequence>MDKRLTFDATGTVCPIPILKTAQKILEIEVGEIIEILADDEGALEDFPAWCEQSGNEYLGVEEGADILKFYIRRRV</sequence>
<evidence type="ECO:0000313" key="4">
    <source>
        <dbReference type="Proteomes" id="UP000630660"/>
    </source>
</evidence>
<dbReference type="InterPro" id="IPR001455">
    <property type="entry name" value="TusA-like"/>
</dbReference>
<protein>
    <submittedName>
        <fullName evidence="3">Sulfurtransferase TusA family protein</fullName>
    </submittedName>
</protein>
<dbReference type="PANTHER" id="PTHR33279:SF6">
    <property type="entry name" value="SULFUR CARRIER PROTEIN YEDF-RELATED"/>
    <property type="match status" value="1"/>
</dbReference>
<dbReference type="SUPFAM" id="SSF64307">
    <property type="entry name" value="SirA-like"/>
    <property type="match status" value="1"/>
</dbReference>
<dbReference type="Pfam" id="PF01206">
    <property type="entry name" value="TusA"/>
    <property type="match status" value="1"/>
</dbReference>
<evidence type="ECO:0000256" key="1">
    <source>
        <dbReference type="ARBA" id="ARBA00008984"/>
    </source>
</evidence>
<dbReference type="PANTHER" id="PTHR33279">
    <property type="entry name" value="SULFUR CARRIER PROTEIN YEDF-RELATED"/>
    <property type="match status" value="1"/>
</dbReference>
<dbReference type="EMBL" id="WJKJ01000341">
    <property type="protein sequence ID" value="MBD3365591.1"/>
    <property type="molecule type" value="Genomic_DNA"/>
</dbReference>
<dbReference type="AlphaFoldDB" id="A0A9D5QE01"/>
<dbReference type="Gene3D" id="3.30.110.40">
    <property type="entry name" value="TusA-like domain"/>
    <property type="match status" value="1"/>
</dbReference>
<organism evidence="3 4">
    <name type="scientific">candidate division WOR-3 bacterium</name>
    <dbReference type="NCBI Taxonomy" id="2052148"/>
    <lineage>
        <taxon>Bacteria</taxon>
        <taxon>Bacteria division WOR-3</taxon>
    </lineage>
</organism>
<dbReference type="InterPro" id="IPR036868">
    <property type="entry name" value="TusA-like_sf"/>
</dbReference>
<dbReference type="Proteomes" id="UP000630660">
    <property type="component" value="Unassembled WGS sequence"/>
</dbReference>
<gene>
    <name evidence="3" type="ORF">GF359_10300</name>
</gene>
<name>A0A9D5QE01_UNCW3</name>
<dbReference type="CDD" id="cd00291">
    <property type="entry name" value="SirA_YedF_YeeD"/>
    <property type="match status" value="1"/>
</dbReference>